<evidence type="ECO:0000313" key="3">
    <source>
        <dbReference type="Proteomes" id="UP000247476"/>
    </source>
</evidence>
<evidence type="ECO:0000256" key="1">
    <source>
        <dbReference type="SAM" id="MobiDB-lite"/>
    </source>
</evidence>
<dbReference type="Proteomes" id="UP000247476">
    <property type="component" value="Unassembled WGS sequence"/>
</dbReference>
<protein>
    <submittedName>
        <fullName evidence="2">Uncharacterized protein</fullName>
    </submittedName>
</protein>
<organism evidence="2 3">
    <name type="scientific">Paenibacillus flagellatus</name>
    <dbReference type="NCBI Taxonomy" id="2211139"/>
    <lineage>
        <taxon>Bacteria</taxon>
        <taxon>Bacillati</taxon>
        <taxon>Bacillota</taxon>
        <taxon>Bacilli</taxon>
        <taxon>Bacillales</taxon>
        <taxon>Paenibacillaceae</taxon>
        <taxon>Paenibacillus</taxon>
    </lineage>
</organism>
<dbReference type="AlphaFoldDB" id="A0A2V5KAD1"/>
<comment type="caution">
    <text evidence="2">The sequence shown here is derived from an EMBL/GenBank/DDBJ whole genome shotgun (WGS) entry which is preliminary data.</text>
</comment>
<gene>
    <name evidence="2" type="ORF">DLM86_09670</name>
</gene>
<accession>A0A2V5KAD1</accession>
<evidence type="ECO:0000313" key="2">
    <source>
        <dbReference type="EMBL" id="PYI54813.1"/>
    </source>
</evidence>
<proteinExistence type="predicted"/>
<reference evidence="2 3" key="1">
    <citation type="submission" date="2018-05" db="EMBL/GenBank/DDBJ databases">
        <title>Paenibacillus flagellatus sp. nov., isolated from selenium mineral soil.</title>
        <authorList>
            <person name="Dai X."/>
        </authorList>
    </citation>
    <scope>NUCLEOTIDE SEQUENCE [LARGE SCALE GENOMIC DNA]</scope>
    <source>
        <strain evidence="2 3">DXL2</strain>
    </source>
</reference>
<feature type="compositionally biased region" description="Basic and acidic residues" evidence="1">
    <location>
        <begin position="559"/>
        <end position="575"/>
    </location>
</feature>
<dbReference type="OrthoDB" id="2501743at2"/>
<name>A0A2V5KAD1_9BACL</name>
<feature type="region of interest" description="Disordered" evidence="1">
    <location>
        <begin position="553"/>
        <end position="575"/>
    </location>
</feature>
<dbReference type="EMBL" id="QJVJ01000004">
    <property type="protein sequence ID" value="PYI54813.1"/>
    <property type="molecule type" value="Genomic_DNA"/>
</dbReference>
<sequence>MKHSWLVHDMIRICPRSGTVLEAEAEPRQRAGDEPLRLISPRNAYVSFQIVVSAEPGEADDIDVRAEPLQGDGGDIAAEEYTLFVQWYHSIKGRYFPDALVPWMKEGKEERRLSEVVGRNGVPDQAFATIWVDLFVPSDIGPGEYRGSVIVRKGAEVDRHTVSLRALPTIVPNESTITADLNNYADTISSRFAYLNGREERYRDGSYFEVEKQFYRMSHEHRAVFHNLPYQHSGQIPESFAPVLEGKGKSIRVKDWSLFDEHFGPYLDGSAFKGSKRGPIPIPYMYLPHNFHWPADYANFGLKGYETEFRTIFEQFHRHFTERGWLSTTFELFLNHKKRYKLFPYDGDETRFVWDEKINDIYYGMVRDVLNRKDGARFVFRTDSSWCYGLHYEKYAEMIALWVVNRSIFSWYPQGLTHLRRNGCTVWIYLGAQPIDDNLLGTAITPLSCVARGVDGFVYWNNVDWGPAWEHTPADNGKTTMFYPGDRLFGIEGPIPSIRLKVLRNAMQATECMERWIKRNGEESRIEMTKLVGSMLDGDRTFDWPERPALVDTPPYEWTNEKLSDASPSDLHKGRSPENYLEFTGKLWDRIG</sequence>
<keyword evidence="3" id="KW-1185">Reference proteome</keyword>
<dbReference type="RefSeq" id="WP_110839807.1">
    <property type="nucleotide sequence ID" value="NZ_QJVJ01000004.1"/>
</dbReference>